<protein>
    <submittedName>
        <fullName evidence="1">Uncharacterized protein</fullName>
    </submittedName>
</protein>
<dbReference type="AlphaFoldDB" id="A0A4Y7RSY1"/>
<dbReference type="EMBL" id="QPFP01000437">
    <property type="protein sequence ID" value="TEB12108.1"/>
    <property type="molecule type" value="Genomic_DNA"/>
</dbReference>
<evidence type="ECO:0000313" key="2">
    <source>
        <dbReference type="Proteomes" id="UP000298030"/>
    </source>
</evidence>
<dbReference type="Proteomes" id="UP000298030">
    <property type="component" value="Unassembled WGS sequence"/>
</dbReference>
<keyword evidence="2" id="KW-1185">Reference proteome</keyword>
<name>A0A4Y7RSY1_COPMI</name>
<sequence>MVAVKYLRKPAALPHRGSFRGLLLGGRNVISEDYAKIHLPEVDGGRLNRNQPSITGLLEQIGTSCAGLVVGKLRNQALVRSVVMKVTVKLPSAASSRGIPLFQGEVVSRKGRYFQEAALRQELWMRQQGPNHIIIAQTPAIRPEFGVQISPCLLRSGEI</sequence>
<accession>A0A4Y7RSY1</accession>
<reference evidence="1 2" key="1">
    <citation type="journal article" date="2019" name="Nat. Ecol. Evol.">
        <title>Megaphylogeny resolves global patterns of mushroom evolution.</title>
        <authorList>
            <person name="Varga T."/>
            <person name="Krizsan K."/>
            <person name="Foldi C."/>
            <person name="Dima B."/>
            <person name="Sanchez-Garcia M."/>
            <person name="Sanchez-Ramirez S."/>
            <person name="Szollosi G.J."/>
            <person name="Szarkandi J.G."/>
            <person name="Papp V."/>
            <person name="Albert L."/>
            <person name="Andreopoulos W."/>
            <person name="Angelini C."/>
            <person name="Antonin V."/>
            <person name="Barry K.W."/>
            <person name="Bougher N.L."/>
            <person name="Buchanan P."/>
            <person name="Buyck B."/>
            <person name="Bense V."/>
            <person name="Catcheside P."/>
            <person name="Chovatia M."/>
            <person name="Cooper J."/>
            <person name="Damon W."/>
            <person name="Desjardin D."/>
            <person name="Finy P."/>
            <person name="Geml J."/>
            <person name="Haridas S."/>
            <person name="Hughes K."/>
            <person name="Justo A."/>
            <person name="Karasinski D."/>
            <person name="Kautmanova I."/>
            <person name="Kiss B."/>
            <person name="Kocsube S."/>
            <person name="Kotiranta H."/>
            <person name="LaButti K.M."/>
            <person name="Lechner B.E."/>
            <person name="Liimatainen K."/>
            <person name="Lipzen A."/>
            <person name="Lukacs Z."/>
            <person name="Mihaltcheva S."/>
            <person name="Morgado L.N."/>
            <person name="Niskanen T."/>
            <person name="Noordeloos M.E."/>
            <person name="Ohm R.A."/>
            <person name="Ortiz-Santana B."/>
            <person name="Ovrebo C."/>
            <person name="Racz N."/>
            <person name="Riley R."/>
            <person name="Savchenko A."/>
            <person name="Shiryaev A."/>
            <person name="Soop K."/>
            <person name="Spirin V."/>
            <person name="Szebenyi C."/>
            <person name="Tomsovsky M."/>
            <person name="Tulloss R.E."/>
            <person name="Uehling J."/>
            <person name="Grigoriev I.V."/>
            <person name="Vagvolgyi C."/>
            <person name="Papp T."/>
            <person name="Martin F.M."/>
            <person name="Miettinen O."/>
            <person name="Hibbett D.S."/>
            <person name="Nagy L.G."/>
        </authorList>
    </citation>
    <scope>NUCLEOTIDE SEQUENCE [LARGE SCALE GENOMIC DNA]</scope>
    <source>
        <strain evidence="1 2">FP101781</strain>
    </source>
</reference>
<proteinExistence type="predicted"/>
<evidence type="ECO:0000313" key="1">
    <source>
        <dbReference type="EMBL" id="TEB12108.1"/>
    </source>
</evidence>
<comment type="caution">
    <text evidence="1">The sequence shown here is derived from an EMBL/GenBank/DDBJ whole genome shotgun (WGS) entry which is preliminary data.</text>
</comment>
<gene>
    <name evidence="1" type="ORF">FA13DRAFT_1721978</name>
</gene>
<organism evidence="1 2">
    <name type="scientific">Coprinellus micaceus</name>
    <name type="common">Glistening ink-cap mushroom</name>
    <name type="synonym">Coprinus micaceus</name>
    <dbReference type="NCBI Taxonomy" id="71717"/>
    <lineage>
        <taxon>Eukaryota</taxon>
        <taxon>Fungi</taxon>
        <taxon>Dikarya</taxon>
        <taxon>Basidiomycota</taxon>
        <taxon>Agaricomycotina</taxon>
        <taxon>Agaricomycetes</taxon>
        <taxon>Agaricomycetidae</taxon>
        <taxon>Agaricales</taxon>
        <taxon>Agaricineae</taxon>
        <taxon>Psathyrellaceae</taxon>
        <taxon>Coprinellus</taxon>
    </lineage>
</organism>